<evidence type="ECO:0000256" key="5">
    <source>
        <dbReference type="ARBA" id="ARBA00023237"/>
    </source>
</evidence>
<dbReference type="PROSITE" id="PS51123">
    <property type="entry name" value="OMPA_2"/>
    <property type="match status" value="1"/>
</dbReference>
<dbReference type="PANTHER" id="PTHR30329">
    <property type="entry name" value="STATOR ELEMENT OF FLAGELLAR MOTOR COMPLEX"/>
    <property type="match status" value="1"/>
</dbReference>
<feature type="chain" id="PRO_5012364905" description="Peptidoglycan-associated lipoprotein" evidence="10">
    <location>
        <begin position="22"/>
        <end position="200"/>
    </location>
</feature>
<evidence type="ECO:0000256" key="8">
    <source>
        <dbReference type="HAMAP-Rule" id="MF_02204"/>
    </source>
</evidence>
<dbReference type="EMBL" id="FRFE01000001">
    <property type="protein sequence ID" value="SHO42950.1"/>
    <property type="molecule type" value="Genomic_DNA"/>
</dbReference>
<gene>
    <name evidence="8" type="primary">pal</name>
    <name evidence="12" type="ORF">SAMN02745220_00227</name>
</gene>
<evidence type="ECO:0000259" key="11">
    <source>
        <dbReference type="PROSITE" id="PS51123"/>
    </source>
</evidence>
<dbReference type="RefSeq" id="WP_073611588.1">
    <property type="nucleotide sequence ID" value="NZ_FRFE01000001.1"/>
</dbReference>
<evidence type="ECO:0000256" key="4">
    <source>
        <dbReference type="ARBA" id="ARBA00023139"/>
    </source>
</evidence>
<dbReference type="InterPro" id="IPR006665">
    <property type="entry name" value="OmpA-like"/>
</dbReference>
<proteinExistence type="inferred from homology"/>
<dbReference type="OrthoDB" id="9809164at2"/>
<dbReference type="InterPro" id="IPR039001">
    <property type="entry name" value="Pal"/>
</dbReference>
<keyword evidence="7" id="KW-0131">Cell cycle</keyword>
<keyword evidence="4 8" id="KW-0564">Palmitate</keyword>
<dbReference type="GO" id="GO:0009279">
    <property type="term" value="C:cell outer membrane"/>
    <property type="evidence" value="ECO:0007669"/>
    <property type="project" value="UniProtKB-SubCell"/>
</dbReference>
<dbReference type="Proteomes" id="UP000184603">
    <property type="component" value="Unassembled WGS sequence"/>
</dbReference>
<dbReference type="STRING" id="1121416.SAMN02745220_00227"/>
<sequence length="200" mass="21496">MKKRISTLLLLTACAGSLLLAAGCTKKPVIAPDAGGLNSGKTTSFPPADGSEFSQDNLPAVGSLDDASGSGAGGLGDNASDEYKRLHGRSSEGLSPVYFDFDQSAIRGDMTDRMVMNADFLKQSPGTRIVVEGNTDERGTNEYNLALAERRAQNAKQYLVRLGIDGSRMRTISYGEERPLFFGQNEDSYAQNRRADFVAE</sequence>
<comment type="similarity">
    <text evidence="8">Belongs to the Pal lipoprotein family.</text>
</comment>
<keyword evidence="1" id="KW-0132">Cell division</keyword>
<evidence type="ECO:0000313" key="12">
    <source>
        <dbReference type="EMBL" id="SHO42950.1"/>
    </source>
</evidence>
<keyword evidence="13" id="KW-1185">Reference proteome</keyword>
<evidence type="ECO:0000313" key="13">
    <source>
        <dbReference type="Proteomes" id="UP000184603"/>
    </source>
</evidence>
<dbReference type="AlphaFoldDB" id="A0A1M7XW60"/>
<evidence type="ECO:0000256" key="7">
    <source>
        <dbReference type="ARBA" id="ARBA00023306"/>
    </source>
</evidence>
<evidence type="ECO:0000256" key="10">
    <source>
        <dbReference type="SAM" id="SignalP"/>
    </source>
</evidence>
<feature type="signal peptide" evidence="10">
    <location>
        <begin position="1"/>
        <end position="21"/>
    </location>
</feature>
<evidence type="ECO:0000256" key="6">
    <source>
        <dbReference type="ARBA" id="ARBA00023288"/>
    </source>
</evidence>
<dbReference type="PANTHER" id="PTHR30329:SF21">
    <property type="entry name" value="LIPOPROTEIN YIAD-RELATED"/>
    <property type="match status" value="1"/>
</dbReference>
<comment type="subcellular location">
    <subcellularLocation>
        <location evidence="8">Cell outer membrane</location>
        <topology evidence="8">Lipid-anchor</topology>
    </subcellularLocation>
</comment>
<dbReference type="CDD" id="cd07185">
    <property type="entry name" value="OmpA_C-like"/>
    <property type="match status" value="1"/>
</dbReference>
<dbReference type="InterPro" id="IPR050330">
    <property type="entry name" value="Bact_OuterMem_StrucFunc"/>
</dbReference>
<dbReference type="HAMAP" id="MF_02204">
    <property type="entry name" value="Pal"/>
    <property type="match status" value="1"/>
</dbReference>
<keyword evidence="6 8" id="KW-0449">Lipoprotein</keyword>
<evidence type="ECO:0000256" key="1">
    <source>
        <dbReference type="ARBA" id="ARBA00022618"/>
    </source>
</evidence>
<evidence type="ECO:0000256" key="3">
    <source>
        <dbReference type="ARBA" id="ARBA00023136"/>
    </source>
</evidence>
<keyword evidence="5 8" id="KW-0998">Cell outer membrane</keyword>
<dbReference type="Pfam" id="PF00691">
    <property type="entry name" value="OmpA"/>
    <property type="match status" value="1"/>
</dbReference>
<keyword evidence="2 8" id="KW-0732">Signal</keyword>
<dbReference type="NCBIfam" id="TIGR02802">
    <property type="entry name" value="Pal_lipo"/>
    <property type="match status" value="1"/>
</dbReference>
<dbReference type="InterPro" id="IPR006664">
    <property type="entry name" value="OMP_bac"/>
</dbReference>
<evidence type="ECO:0000256" key="9">
    <source>
        <dbReference type="SAM" id="MobiDB-lite"/>
    </source>
</evidence>
<feature type="compositionally biased region" description="Low complexity" evidence="9">
    <location>
        <begin position="60"/>
        <end position="69"/>
    </location>
</feature>
<keyword evidence="3 8" id="KW-0472">Membrane</keyword>
<dbReference type="Gene3D" id="3.30.1330.60">
    <property type="entry name" value="OmpA-like domain"/>
    <property type="match status" value="1"/>
</dbReference>
<protein>
    <recommendedName>
        <fullName evidence="8">Peptidoglycan-associated lipoprotein</fullName>
        <shortName evidence="8">PAL</shortName>
    </recommendedName>
</protein>
<name>A0A1M7XW60_9BACT</name>
<feature type="region of interest" description="Disordered" evidence="9">
    <location>
        <begin position="32"/>
        <end position="83"/>
    </location>
</feature>
<dbReference type="PRINTS" id="PR01021">
    <property type="entry name" value="OMPADOMAIN"/>
</dbReference>
<dbReference type="InterPro" id="IPR036737">
    <property type="entry name" value="OmpA-like_sf"/>
</dbReference>
<organism evidence="12 13">
    <name type="scientific">Desulfopila aestuarii DSM 18488</name>
    <dbReference type="NCBI Taxonomy" id="1121416"/>
    <lineage>
        <taxon>Bacteria</taxon>
        <taxon>Pseudomonadati</taxon>
        <taxon>Thermodesulfobacteriota</taxon>
        <taxon>Desulfobulbia</taxon>
        <taxon>Desulfobulbales</taxon>
        <taxon>Desulfocapsaceae</taxon>
        <taxon>Desulfopila</taxon>
    </lineage>
</organism>
<reference evidence="12 13" key="1">
    <citation type="submission" date="2016-12" db="EMBL/GenBank/DDBJ databases">
        <authorList>
            <person name="Song W.-J."/>
            <person name="Kurnit D.M."/>
        </authorList>
    </citation>
    <scope>NUCLEOTIDE SEQUENCE [LARGE SCALE GENOMIC DNA]</scope>
    <source>
        <strain evidence="12 13">DSM 18488</strain>
    </source>
</reference>
<dbReference type="GO" id="GO:0051301">
    <property type="term" value="P:cell division"/>
    <property type="evidence" value="ECO:0007669"/>
    <property type="project" value="UniProtKB-KW"/>
</dbReference>
<dbReference type="PROSITE" id="PS51257">
    <property type="entry name" value="PROKAR_LIPOPROTEIN"/>
    <property type="match status" value="1"/>
</dbReference>
<dbReference type="SUPFAM" id="SSF103088">
    <property type="entry name" value="OmpA-like"/>
    <property type="match status" value="1"/>
</dbReference>
<accession>A0A1M7XW60</accession>
<evidence type="ECO:0000256" key="2">
    <source>
        <dbReference type="ARBA" id="ARBA00022729"/>
    </source>
</evidence>
<dbReference type="InterPro" id="IPR014169">
    <property type="entry name" value="Pal_lipo_C"/>
</dbReference>
<feature type="domain" description="OmpA-like" evidence="11">
    <location>
        <begin position="86"/>
        <end position="200"/>
    </location>
</feature>